<feature type="region of interest" description="Disordered" evidence="1">
    <location>
        <begin position="1"/>
        <end position="24"/>
    </location>
</feature>
<protein>
    <submittedName>
        <fullName evidence="2">Uncharacterized protein</fullName>
    </submittedName>
</protein>
<sequence>MRGSHHEKRQTAIRGRGGPRQAGTRWGIGYQVFSSLPYLPTHLATPRPLMTEGPGSEGKVWVEVMEHTDTTRLIRQGDGDVGSL</sequence>
<gene>
    <name evidence="2" type="ORF">Pcinc_043693</name>
</gene>
<evidence type="ECO:0000313" key="2">
    <source>
        <dbReference type="EMBL" id="KAK3849559.1"/>
    </source>
</evidence>
<dbReference type="EMBL" id="JAWQEG010008834">
    <property type="protein sequence ID" value="KAK3849559.1"/>
    <property type="molecule type" value="Genomic_DNA"/>
</dbReference>
<proteinExistence type="predicted"/>
<organism evidence="2 3">
    <name type="scientific">Petrolisthes cinctipes</name>
    <name type="common">Flat porcelain crab</name>
    <dbReference type="NCBI Taxonomy" id="88211"/>
    <lineage>
        <taxon>Eukaryota</taxon>
        <taxon>Metazoa</taxon>
        <taxon>Ecdysozoa</taxon>
        <taxon>Arthropoda</taxon>
        <taxon>Crustacea</taxon>
        <taxon>Multicrustacea</taxon>
        <taxon>Malacostraca</taxon>
        <taxon>Eumalacostraca</taxon>
        <taxon>Eucarida</taxon>
        <taxon>Decapoda</taxon>
        <taxon>Pleocyemata</taxon>
        <taxon>Anomura</taxon>
        <taxon>Galatheoidea</taxon>
        <taxon>Porcellanidae</taxon>
        <taxon>Petrolisthes</taxon>
    </lineage>
</organism>
<dbReference type="AlphaFoldDB" id="A0AAE1BIA0"/>
<evidence type="ECO:0000256" key="1">
    <source>
        <dbReference type="SAM" id="MobiDB-lite"/>
    </source>
</evidence>
<comment type="caution">
    <text evidence="2">The sequence shown here is derived from an EMBL/GenBank/DDBJ whole genome shotgun (WGS) entry which is preliminary data.</text>
</comment>
<reference evidence="2" key="1">
    <citation type="submission" date="2023-10" db="EMBL/GenBank/DDBJ databases">
        <title>Genome assemblies of two species of porcelain crab, Petrolisthes cinctipes and Petrolisthes manimaculis (Anomura: Porcellanidae).</title>
        <authorList>
            <person name="Angst P."/>
        </authorList>
    </citation>
    <scope>NUCLEOTIDE SEQUENCE</scope>
    <source>
        <strain evidence="2">PB745_01</strain>
        <tissue evidence="2">Gill</tissue>
    </source>
</reference>
<dbReference type="Proteomes" id="UP001286313">
    <property type="component" value="Unassembled WGS sequence"/>
</dbReference>
<accession>A0AAE1BIA0</accession>
<name>A0AAE1BIA0_PETCI</name>
<keyword evidence="3" id="KW-1185">Reference proteome</keyword>
<evidence type="ECO:0000313" key="3">
    <source>
        <dbReference type="Proteomes" id="UP001286313"/>
    </source>
</evidence>